<comment type="caution">
    <text evidence="1">The sequence shown here is derived from an EMBL/GenBank/DDBJ whole genome shotgun (WGS) entry which is preliminary data.</text>
</comment>
<proteinExistence type="predicted"/>
<dbReference type="STRING" id="29655.A0A0K9Q4U2"/>
<dbReference type="InterPro" id="IPR036322">
    <property type="entry name" value="WD40_repeat_dom_sf"/>
</dbReference>
<evidence type="ECO:0000313" key="1">
    <source>
        <dbReference type="EMBL" id="KMZ76293.1"/>
    </source>
</evidence>
<reference evidence="2" key="1">
    <citation type="journal article" date="2016" name="Nature">
        <title>The genome of the seagrass Zostera marina reveals angiosperm adaptation to the sea.</title>
        <authorList>
            <person name="Olsen J.L."/>
            <person name="Rouze P."/>
            <person name="Verhelst B."/>
            <person name="Lin Y.-C."/>
            <person name="Bayer T."/>
            <person name="Collen J."/>
            <person name="Dattolo E."/>
            <person name="De Paoli E."/>
            <person name="Dittami S."/>
            <person name="Maumus F."/>
            <person name="Michel G."/>
            <person name="Kersting A."/>
            <person name="Lauritano C."/>
            <person name="Lohaus R."/>
            <person name="Toepel M."/>
            <person name="Tonon T."/>
            <person name="Vanneste K."/>
            <person name="Amirebrahimi M."/>
            <person name="Brakel J."/>
            <person name="Bostroem C."/>
            <person name="Chovatia M."/>
            <person name="Grimwood J."/>
            <person name="Jenkins J.W."/>
            <person name="Jueterbock A."/>
            <person name="Mraz A."/>
            <person name="Stam W.T."/>
            <person name="Tice H."/>
            <person name="Bornberg-Bauer E."/>
            <person name="Green P.J."/>
            <person name="Pearson G.A."/>
            <person name="Procaccini G."/>
            <person name="Duarte C.M."/>
            <person name="Schmutz J."/>
            <person name="Reusch T.B.H."/>
            <person name="Van de Peer Y."/>
        </authorList>
    </citation>
    <scope>NUCLEOTIDE SEQUENCE [LARGE SCALE GENOMIC DNA]</scope>
    <source>
        <strain evidence="2">cv. Finnish</strain>
    </source>
</reference>
<accession>A0A0K9Q4U2</accession>
<dbReference type="EMBL" id="LFYR01000054">
    <property type="protein sequence ID" value="KMZ76293.1"/>
    <property type="molecule type" value="Genomic_DNA"/>
</dbReference>
<gene>
    <name evidence="1" type="ORF">ZOSMA_10481G00010</name>
</gene>
<name>A0A0K9Q4U2_ZOSMR</name>
<dbReference type="AlphaFoldDB" id="A0A0K9Q4U2"/>
<dbReference type="SUPFAM" id="SSF50978">
    <property type="entry name" value="WD40 repeat-like"/>
    <property type="match status" value="1"/>
</dbReference>
<protein>
    <submittedName>
        <fullName evidence="1">Zinc finger CCCH domain-containing protein 48</fullName>
    </submittedName>
</protein>
<organism evidence="1 2">
    <name type="scientific">Zostera marina</name>
    <name type="common">Eelgrass</name>
    <dbReference type="NCBI Taxonomy" id="29655"/>
    <lineage>
        <taxon>Eukaryota</taxon>
        <taxon>Viridiplantae</taxon>
        <taxon>Streptophyta</taxon>
        <taxon>Embryophyta</taxon>
        <taxon>Tracheophyta</taxon>
        <taxon>Spermatophyta</taxon>
        <taxon>Magnoliopsida</taxon>
        <taxon>Liliopsida</taxon>
        <taxon>Zosteraceae</taxon>
        <taxon>Zostera</taxon>
    </lineage>
</organism>
<dbReference type="PANTHER" id="PTHR44489">
    <property type="match status" value="1"/>
</dbReference>
<keyword evidence="2" id="KW-1185">Reference proteome</keyword>
<dbReference type="InterPro" id="IPR044715">
    <property type="entry name" value="WDR86-like"/>
</dbReference>
<dbReference type="PANTHER" id="PTHR44489:SF1">
    <property type="entry name" value="ZINC FINGER CCCH DOMAIN-CONTAINING PROTEIN 63"/>
    <property type="match status" value="1"/>
</dbReference>
<dbReference type="Proteomes" id="UP000036987">
    <property type="component" value="Unassembled WGS sequence"/>
</dbReference>
<evidence type="ECO:0000313" key="2">
    <source>
        <dbReference type="Proteomes" id="UP000036987"/>
    </source>
</evidence>
<sequence length="65" mass="7264">MLDTQGKPILLCSNNSNTSHIYDLPSFSERGKIFSKEEIRSIQTGPNGLFFTGDGSGELKVWKWS</sequence>
<dbReference type="OrthoDB" id="59941at2759"/>